<dbReference type="OrthoDB" id="2062670at2"/>
<organism evidence="1 2">
    <name type="scientific">Tsukamurella tyrosinosolvens</name>
    <dbReference type="NCBI Taxonomy" id="57704"/>
    <lineage>
        <taxon>Bacteria</taxon>
        <taxon>Bacillati</taxon>
        <taxon>Actinomycetota</taxon>
        <taxon>Actinomycetes</taxon>
        <taxon>Mycobacteriales</taxon>
        <taxon>Tsukamurellaceae</taxon>
        <taxon>Tsukamurella</taxon>
    </lineage>
</organism>
<proteinExistence type="predicted"/>
<dbReference type="RefSeq" id="WP_068742271.1">
    <property type="nucleotide sequence ID" value="NZ_CBDRGN010000001.1"/>
</dbReference>
<keyword evidence="2" id="KW-1185">Reference proteome</keyword>
<reference evidence="2" key="1">
    <citation type="submission" date="2016-10" db="EMBL/GenBank/DDBJ databases">
        <authorList>
            <person name="Varghese N."/>
            <person name="Submissions S."/>
        </authorList>
    </citation>
    <scope>NUCLEOTIDE SEQUENCE [LARGE SCALE GENOMIC DNA]</scope>
    <source>
        <strain evidence="2">DSM 44234</strain>
    </source>
</reference>
<dbReference type="Gene3D" id="3.40.50.1820">
    <property type="entry name" value="alpha/beta hydrolase"/>
    <property type="match status" value="1"/>
</dbReference>
<sequence>MTTAERAGAATGLGAGRYLDAEAVPDGTVTTPVELSTVDGAKVAGLLRTVPGATAVAFLMHPRQDFAHHVLVPEFLRRGVAVWTQGSRTQGNDLTLLHEQALLDMAAGHALLRDEGFATVIAVGHSGGGALAAFYMEQAGLPAQDRLARTPSGKPVKLRDARMPVPDLAVFMAPHPGQGELLLRMIDPSVADEGDPRSILPELDPFDPDNGYAPAPAPSSYAPEFVQRYRAAQRERVERIDALARERVARARAAQQRFAESGDPADRRDALATEFITVHRTDADLRCMDPSLDPNDRPYGSLFGSRPDLTDYGVVGFGRLTTPDAWLSTWSAISSNAGFLRCAPAVTVPTLFVEITGDQACFPDDARAMVAAFGTDDVEHVRVRGKHFGAALTAGERTAAALAGDEIERWLGARGIGTTGA</sequence>
<evidence type="ECO:0000313" key="1">
    <source>
        <dbReference type="EMBL" id="SEC31902.1"/>
    </source>
</evidence>
<dbReference type="Proteomes" id="UP000182241">
    <property type="component" value="Unassembled WGS sequence"/>
</dbReference>
<protein>
    <recommendedName>
        <fullName evidence="3">Alpha/beta hydrolase family protein</fullName>
    </recommendedName>
</protein>
<dbReference type="STRING" id="57704.SAMN04489793_2004"/>
<dbReference type="AlphaFoldDB" id="A0A1H4RJ13"/>
<dbReference type="InterPro" id="IPR029058">
    <property type="entry name" value="AB_hydrolase_fold"/>
</dbReference>
<evidence type="ECO:0000313" key="2">
    <source>
        <dbReference type="Proteomes" id="UP000182241"/>
    </source>
</evidence>
<dbReference type="SUPFAM" id="SSF53474">
    <property type="entry name" value="alpha/beta-Hydrolases"/>
    <property type="match status" value="1"/>
</dbReference>
<gene>
    <name evidence="1" type="ORF">SAMN04489793_2004</name>
</gene>
<evidence type="ECO:0008006" key="3">
    <source>
        <dbReference type="Google" id="ProtNLM"/>
    </source>
</evidence>
<accession>A0A1H4RJ13</accession>
<dbReference type="EMBL" id="FNSA01000003">
    <property type="protein sequence ID" value="SEC31902.1"/>
    <property type="molecule type" value="Genomic_DNA"/>
</dbReference>
<name>A0A1H4RJ13_TSUTY</name>